<reference evidence="1" key="1">
    <citation type="submission" date="2020-05" db="EMBL/GenBank/DDBJ databases">
        <authorList>
            <person name="Chiriac C."/>
            <person name="Salcher M."/>
            <person name="Ghai R."/>
            <person name="Kavagutti S V."/>
        </authorList>
    </citation>
    <scope>NUCLEOTIDE SEQUENCE</scope>
</reference>
<accession>A0A6J7GYR3</accession>
<dbReference type="AlphaFoldDB" id="A0A6J7GYR3"/>
<organism evidence="1">
    <name type="scientific">freshwater metagenome</name>
    <dbReference type="NCBI Taxonomy" id="449393"/>
    <lineage>
        <taxon>unclassified sequences</taxon>
        <taxon>metagenomes</taxon>
        <taxon>ecological metagenomes</taxon>
    </lineage>
</organism>
<protein>
    <submittedName>
        <fullName evidence="1">Unannotated protein</fullName>
    </submittedName>
</protein>
<gene>
    <name evidence="1" type="ORF">UFOPK3495_01489</name>
</gene>
<evidence type="ECO:0000313" key="1">
    <source>
        <dbReference type="EMBL" id="CAB4909513.1"/>
    </source>
</evidence>
<name>A0A6J7GYR3_9ZZZZ</name>
<dbReference type="EMBL" id="CAFBMC010000108">
    <property type="protein sequence ID" value="CAB4909513.1"/>
    <property type="molecule type" value="Genomic_DNA"/>
</dbReference>
<sequence>MIIRESTKMLTMANASAKVMMAMGAESFFTVNPLMLNSWCTPHDPTRRGQQKAQGDHHHHTHVSLLGHLPTTGALFDTMGA</sequence>
<proteinExistence type="predicted"/>